<organism evidence="2 3">
    <name type="scientific">Dryococelus australis</name>
    <dbReference type="NCBI Taxonomy" id="614101"/>
    <lineage>
        <taxon>Eukaryota</taxon>
        <taxon>Metazoa</taxon>
        <taxon>Ecdysozoa</taxon>
        <taxon>Arthropoda</taxon>
        <taxon>Hexapoda</taxon>
        <taxon>Insecta</taxon>
        <taxon>Pterygota</taxon>
        <taxon>Neoptera</taxon>
        <taxon>Polyneoptera</taxon>
        <taxon>Phasmatodea</taxon>
        <taxon>Verophasmatodea</taxon>
        <taxon>Anareolatae</taxon>
        <taxon>Phasmatidae</taxon>
        <taxon>Eurycanthinae</taxon>
        <taxon>Dryococelus</taxon>
    </lineage>
</organism>
<reference evidence="2 3" key="1">
    <citation type="submission" date="2023-02" db="EMBL/GenBank/DDBJ databases">
        <title>LHISI_Scaffold_Assembly.</title>
        <authorList>
            <person name="Stuart O.P."/>
            <person name="Cleave R."/>
            <person name="Magrath M.J.L."/>
            <person name="Mikheyev A.S."/>
        </authorList>
    </citation>
    <scope>NUCLEOTIDE SEQUENCE [LARGE SCALE GENOMIC DNA]</scope>
    <source>
        <strain evidence="2">Daus_M_001</strain>
        <tissue evidence="2">Leg muscle</tissue>
    </source>
</reference>
<proteinExistence type="predicted"/>
<feature type="compositionally biased region" description="Polar residues" evidence="1">
    <location>
        <begin position="61"/>
        <end position="70"/>
    </location>
</feature>
<gene>
    <name evidence="2" type="ORF">PR048_021785</name>
</gene>
<evidence type="ECO:0000313" key="2">
    <source>
        <dbReference type="EMBL" id="KAJ8877331.1"/>
    </source>
</evidence>
<name>A0ABQ9GZ85_9NEOP</name>
<sequence>MQWRGKRKIPRKPANQRPRFTLVRGEQSNHSATASPTPAENCQPERKGGRKREIPEKTHRLTSSSSTIPTCENPGVTRPGIEPGSPWWEASALTVPATTTPMTLCTHLLYDQALTGERISDMLLASHAILVACAARVGGTSDCFTDEARYVAGAEENAGHEPHWRRR</sequence>
<feature type="compositionally biased region" description="Basic and acidic residues" evidence="1">
    <location>
        <begin position="43"/>
        <end position="59"/>
    </location>
</feature>
<dbReference type="Proteomes" id="UP001159363">
    <property type="component" value="Chromosome 7"/>
</dbReference>
<keyword evidence="3" id="KW-1185">Reference proteome</keyword>
<feature type="region of interest" description="Disordered" evidence="1">
    <location>
        <begin position="1"/>
        <end position="83"/>
    </location>
</feature>
<feature type="compositionally biased region" description="Polar residues" evidence="1">
    <location>
        <begin position="26"/>
        <end position="40"/>
    </location>
</feature>
<comment type="caution">
    <text evidence="2">The sequence shown here is derived from an EMBL/GenBank/DDBJ whole genome shotgun (WGS) entry which is preliminary data.</text>
</comment>
<accession>A0ABQ9GZ85</accession>
<protein>
    <submittedName>
        <fullName evidence="2">Uncharacterized protein</fullName>
    </submittedName>
</protein>
<evidence type="ECO:0000313" key="3">
    <source>
        <dbReference type="Proteomes" id="UP001159363"/>
    </source>
</evidence>
<dbReference type="EMBL" id="JARBHB010000008">
    <property type="protein sequence ID" value="KAJ8877331.1"/>
    <property type="molecule type" value="Genomic_DNA"/>
</dbReference>
<evidence type="ECO:0000256" key="1">
    <source>
        <dbReference type="SAM" id="MobiDB-lite"/>
    </source>
</evidence>
<feature type="compositionally biased region" description="Basic residues" evidence="1">
    <location>
        <begin position="1"/>
        <end position="11"/>
    </location>
</feature>